<gene>
    <name evidence="1" type="ORF">N8T08_003304</name>
</gene>
<comment type="caution">
    <text evidence="1">The sequence shown here is derived from an EMBL/GenBank/DDBJ whole genome shotgun (WGS) entry which is preliminary data.</text>
</comment>
<name>A0ACC3B793_9EURO</name>
<evidence type="ECO:0000313" key="2">
    <source>
        <dbReference type="Proteomes" id="UP001177260"/>
    </source>
</evidence>
<dbReference type="Proteomes" id="UP001177260">
    <property type="component" value="Unassembled WGS sequence"/>
</dbReference>
<proteinExistence type="predicted"/>
<dbReference type="EMBL" id="JAOPJF010000019">
    <property type="protein sequence ID" value="KAK1146214.1"/>
    <property type="molecule type" value="Genomic_DNA"/>
</dbReference>
<keyword evidence="2" id="KW-1185">Reference proteome</keyword>
<reference evidence="1 2" key="1">
    <citation type="journal article" date="2023" name="ACS Omega">
        <title>Identification of the Neoaspergillic Acid Biosynthesis Gene Cluster by Establishing an In Vitro CRISPR-Ribonucleoprotein Genetic System in Aspergillus melleus.</title>
        <authorList>
            <person name="Yuan B."/>
            <person name="Grau M.F."/>
            <person name="Murata R.M."/>
            <person name="Torok T."/>
            <person name="Venkateswaran K."/>
            <person name="Stajich J.E."/>
            <person name="Wang C.C.C."/>
        </authorList>
    </citation>
    <scope>NUCLEOTIDE SEQUENCE [LARGE SCALE GENOMIC DNA]</scope>
    <source>
        <strain evidence="1 2">IMV 1140</strain>
    </source>
</reference>
<organism evidence="1 2">
    <name type="scientific">Aspergillus melleus</name>
    <dbReference type="NCBI Taxonomy" id="138277"/>
    <lineage>
        <taxon>Eukaryota</taxon>
        <taxon>Fungi</taxon>
        <taxon>Dikarya</taxon>
        <taxon>Ascomycota</taxon>
        <taxon>Pezizomycotina</taxon>
        <taxon>Eurotiomycetes</taxon>
        <taxon>Eurotiomycetidae</taxon>
        <taxon>Eurotiales</taxon>
        <taxon>Aspergillaceae</taxon>
        <taxon>Aspergillus</taxon>
        <taxon>Aspergillus subgen. Circumdati</taxon>
    </lineage>
</organism>
<protein>
    <submittedName>
        <fullName evidence="1">Uncharacterized protein</fullName>
    </submittedName>
</protein>
<sequence>MQPRRVVRFRHPVRYVVATILLLAWLFYCLPSVRHGDDHALPSSPIPPPATDHAACDLDLDRLRSYGFDSSVEYARWEIVAVPSSDFRGFDDTLAVPLPTWQTVKVDATEEARRVLPREQCAPTVSIKVPVPPPRVDASHLVIGVATSLERLNDSLDAFAVWAGGTKCRIFALVDNVSSSEKAKVLKRANAVEIDLTILPSSEELLDRYFSLTRVLLRNRDENTRWGVIIDDDTFFPSMANLVKKLATYDASKPYYIGAPTENFAQMGTFSYMAYGGAGVFLSMPLLEDIDKVFEDCYEYKDMGDKRVARCIYHHTNTKLTWDRGLFQLDMRDDVSGFFEAGRPLPLSLHHWKSWFDVDVVAMHKVAAICGDDCQLRRWRISKDSFFVNGFSVIKYSEPMDDMISMEQTFDESDWARDEGFAFSLGPLRPKDADKVSFRMRSAVNEGGRVRQLYVDDPPPELNLKPRVLEVVWRFA</sequence>
<evidence type="ECO:0000313" key="1">
    <source>
        <dbReference type="EMBL" id="KAK1146214.1"/>
    </source>
</evidence>
<accession>A0ACC3B793</accession>